<protein>
    <submittedName>
        <fullName evidence="1">Uncharacterized protein</fullName>
    </submittedName>
</protein>
<organism evidence="1 2">
    <name type="scientific">Paramuricea clavata</name>
    <name type="common">Red gorgonian</name>
    <name type="synonym">Violescent sea-whip</name>
    <dbReference type="NCBI Taxonomy" id="317549"/>
    <lineage>
        <taxon>Eukaryota</taxon>
        <taxon>Metazoa</taxon>
        <taxon>Cnidaria</taxon>
        <taxon>Anthozoa</taxon>
        <taxon>Octocorallia</taxon>
        <taxon>Malacalcyonacea</taxon>
        <taxon>Plexauridae</taxon>
        <taxon>Paramuricea</taxon>
    </lineage>
</organism>
<evidence type="ECO:0000313" key="2">
    <source>
        <dbReference type="Proteomes" id="UP001152795"/>
    </source>
</evidence>
<comment type="caution">
    <text evidence="1">The sequence shown here is derived from an EMBL/GenBank/DDBJ whole genome shotgun (WGS) entry which is preliminary data.</text>
</comment>
<reference evidence="1" key="1">
    <citation type="submission" date="2020-04" db="EMBL/GenBank/DDBJ databases">
        <authorList>
            <person name="Alioto T."/>
            <person name="Alioto T."/>
            <person name="Gomez Garrido J."/>
        </authorList>
    </citation>
    <scope>NUCLEOTIDE SEQUENCE</scope>
    <source>
        <strain evidence="1">A484AB</strain>
    </source>
</reference>
<dbReference type="Proteomes" id="UP001152795">
    <property type="component" value="Unassembled WGS sequence"/>
</dbReference>
<gene>
    <name evidence="1" type="ORF">PACLA_8A005816</name>
</gene>
<dbReference type="EMBL" id="CACRXK020009749">
    <property type="protein sequence ID" value="CAB4017881.1"/>
    <property type="molecule type" value="Genomic_DNA"/>
</dbReference>
<name>A0A6S7JN98_PARCT</name>
<dbReference type="AlphaFoldDB" id="A0A6S7JN98"/>
<feature type="non-terminal residue" evidence="1">
    <location>
        <position position="1"/>
    </location>
</feature>
<sequence length="50" mass="5975">RTIKVRRYFDEEARDEPIVDPDGYIATRRTVQRSDLRCQDIPKVHIEDDS</sequence>
<evidence type="ECO:0000313" key="1">
    <source>
        <dbReference type="EMBL" id="CAB4017881.1"/>
    </source>
</evidence>
<keyword evidence="2" id="KW-1185">Reference proteome</keyword>
<accession>A0A6S7JN98</accession>
<proteinExistence type="predicted"/>